<dbReference type="PROSITE" id="PS50928">
    <property type="entry name" value="ABC_TM1"/>
    <property type="match status" value="1"/>
</dbReference>
<evidence type="ECO:0000256" key="3">
    <source>
        <dbReference type="ARBA" id="ARBA00022475"/>
    </source>
</evidence>
<dbReference type="Proteomes" id="UP000612456">
    <property type="component" value="Unassembled WGS sequence"/>
</dbReference>
<evidence type="ECO:0000256" key="1">
    <source>
        <dbReference type="ARBA" id="ARBA00004651"/>
    </source>
</evidence>
<comment type="subcellular location">
    <subcellularLocation>
        <location evidence="1 7">Cell membrane</location>
        <topology evidence="1 7">Multi-pass membrane protein</topology>
    </subcellularLocation>
</comment>
<feature type="transmembrane region" description="Helical" evidence="7">
    <location>
        <begin position="12"/>
        <end position="36"/>
    </location>
</feature>
<feature type="transmembrane region" description="Helical" evidence="7">
    <location>
        <begin position="203"/>
        <end position="224"/>
    </location>
</feature>
<keyword evidence="4 7" id="KW-0812">Transmembrane</keyword>
<evidence type="ECO:0000256" key="4">
    <source>
        <dbReference type="ARBA" id="ARBA00022692"/>
    </source>
</evidence>
<sequence>MGLMKQWRINAAGAFFTMPSLLLTLVFTVYPIFWVFRYMFYDYKGYGTPRFIGLDNFRTLLSDHLLWDSVVNTFVYAGGKLVVTLPLALILAVILNRALKGRQLLRAIFFLPTIISSAVIAVVFFIVFNSYNGILNQFLIKLGIASEGVEWLGPKYAMLTVILIAIWGAVGNYMILFIAGLQNIPNDINESAELDGAGVVQKFWYITVPMLGPVLQMVIMLAIINSLKSYESIMVLTDGGPIGKTEVMFLYLYRLLFPTPSASSVLEQQIGYGSAVGFVTALIVGVVTALYFYLSRKLNRVM</sequence>
<comment type="similarity">
    <text evidence="7">Belongs to the binding-protein-dependent transport system permease family.</text>
</comment>
<gene>
    <name evidence="9" type="primary">ABC-MSP</name>
    <name evidence="9" type="ORF">GCM10010911_14850</name>
</gene>
<dbReference type="InterPro" id="IPR000515">
    <property type="entry name" value="MetI-like"/>
</dbReference>
<organism evidence="9 10">
    <name type="scientific">Paenibacillus nasutitermitis</name>
    <dbReference type="NCBI Taxonomy" id="1652958"/>
    <lineage>
        <taxon>Bacteria</taxon>
        <taxon>Bacillati</taxon>
        <taxon>Bacillota</taxon>
        <taxon>Bacilli</taxon>
        <taxon>Bacillales</taxon>
        <taxon>Paenibacillaceae</taxon>
        <taxon>Paenibacillus</taxon>
    </lineage>
</organism>
<dbReference type="CDD" id="cd06261">
    <property type="entry name" value="TM_PBP2"/>
    <property type="match status" value="1"/>
</dbReference>
<keyword evidence="2 7" id="KW-0813">Transport</keyword>
<comment type="caution">
    <text evidence="9">The sequence shown here is derived from an EMBL/GenBank/DDBJ whole genome shotgun (WGS) entry which is preliminary data.</text>
</comment>
<keyword evidence="6 7" id="KW-0472">Membrane</keyword>
<proteinExistence type="inferred from homology"/>
<dbReference type="PANTHER" id="PTHR43227">
    <property type="entry name" value="BLL4140 PROTEIN"/>
    <property type="match status" value="1"/>
</dbReference>
<dbReference type="EMBL" id="BMHP01000001">
    <property type="protein sequence ID" value="GGD58078.1"/>
    <property type="molecule type" value="Genomic_DNA"/>
</dbReference>
<feature type="transmembrane region" description="Helical" evidence="7">
    <location>
        <begin position="270"/>
        <end position="294"/>
    </location>
</feature>
<feature type="transmembrane region" description="Helical" evidence="7">
    <location>
        <begin position="107"/>
        <end position="128"/>
    </location>
</feature>
<evidence type="ECO:0000256" key="7">
    <source>
        <dbReference type="RuleBase" id="RU363032"/>
    </source>
</evidence>
<keyword evidence="3" id="KW-1003">Cell membrane</keyword>
<keyword evidence="5 7" id="KW-1133">Transmembrane helix</keyword>
<evidence type="ECO:0000256" key="6">
    <source>
        <dbReference type="ARBA" id="ARBA00023136"/>
    </source>
</evidence>
<evidence type="ECO:0000259" key="8">
    <source>
        <dbReference type="PROSITE" id="PS50928"/>
    </source>
</evidence>
<dbReference type="AlphaFoldDB" id="A0A917DPB7"/>
<dbReference type="Pfam" id="PF00528">
    <property type="entry name" value="BPD_transp_1"/>
    <property type="match status" value="1"/>
</dbReference>
<dbReference type="PANTHER" id="PTHR43227:SF11">
    <property type="entry name" value="BLL4140 PROTEIN"/>
    <property type="match status" value="1"/>
</dbReference>
<reference evidence="9" key="2">
    <citation type="submission" date="2020-09" db="EMBL/GenBank/DDBJ databases">
        <authorList>
            <person name="Sun Q."/>
            <person name="Zhou Y."/>
        </authorList>
    </citation>
    <scope>NUCLEOTIDE SEQUENCE</scope>
    <source>
        <strain evidence="9">CGMCC 1.15178</strain>
    </source>
</reference>
<evidence type="ECO:0000256" key="2">
    <source>
        <dbReference type="ARBA" id="ARBA00022448"/>
    </source>
</evidence>
<evidence type="ECO:0000313" key="10">
    <source>
        <dbReference type="Proteomes" id="UP000612456"/>
    </source>
</evidence>
<dbReference type="SUPFAM" id="SSF161098">
    <property type="entry name" value="MetI-like"/>
    <property type="match status" value="1"/>
</dbReference>
<name>A0A917DPB7_9BACL</name>
<feature type="transmembrane region" description="Helical" evidence="7">
    <location>
        <begin position="156"/>
        <end position="182"/>
    </location>
</feature>
<accession>A0A917DPB7</accession>
<dbReference type="InterPro" id="IPR035906">
    <property type="entry name" value="MetI-like_sf"/>
</dbReference>
<dbReference type="GO" id="GO:0005886">
    <property type="term" value="C:plasma membrane"/>
    <property type="evidence" value="ECO:0007669"/>
    <property type="project" value="UniProtKB-SubCell"/>
</dbReference>
<feature type="transmembrane region" description="Helical" evidence="7">
    <location>
        <begin position="74"/>
        <end position="95"/>
    </location>
</feature>
<dbReference type="GO" id="GO:0055085">
    <property type="term" value="P:transmembrane transport"/>
    <property type="evidence" value="ECO:0007669"/>
    <property type="project" value="InterPro"/>
</dbReference>
<evidence type="ECO:0000313" key="9">
    <source>
        <dbReference type="EMBL" id="GGD58078.1"/>
    </source>
</evidence>
<dbReference type="InterPro" id="IPR050809">
    <property type="entry name" value="UgpAE/MalFG_permease"/>
</dbReference>
<dbReference type="Gene3D" id="1.10.3720.10">
    <property type="entry name" value="MetI-like"/>
    <property type="match status" value="1"/>
</dbReference>
<keyword evidence="10" id="KW-1185">Reference proteome</keyword>
<reference evidence="9" key="1">
    <citation type="journal article" date="2014" name="Int. J. Syst. Evol. Microbiol.">
        <title>Complete genome sequence of Corynebacterium casei LMG S-19264T (=DSM 44701T), isolated from a smear-ripened cheese.</title>
        <authorList>
            <consortium name="US DOE Joint Genome Institute (JGI-PGF)"/>
            <person name="Walter F."/>
            <person name="Albersmeier A."/>
            <person name="Kalinowski J."/>
            <person name="Ruckert C."/>
        </authorList>
    </citation>
    <scope>NUCLEOTIDE SEQUENCE</scope>
    <source>
        <strain evidence="9">CGMCC 1.15178</strain>
    </source>
</reference>
<protein>
    <submittedName>
        <fullName evidence="9">Sugar ABC transporter permease</fullName>
    </submittedName>
</protein>
<evidence type="ECO:0000256" key="5">
    <source>
        <dbReference type="ARBA" id="ARBA00022989"/>
    </source>
</evidence>
<feature type="domain" description="ABC transmembrane type-1" evidence="8">
    <location>
        <begin position="70"/>
        <end position="291"/>
    </location>
</feature>